<dbReference type="Pfam" id="PF00342">
    <property type="entry name" value="PGI"/>
    <property type="match status" value="1"/>
</dbReference>
<evidence type="ECO:0000256" key="6">
    <source>
        <dbReference type="ARBA" id="ARBA00029321"/>
    </source>
</evidence>
<organism evidence="9 10">
    <name type="scientific">Phenylobacterium koreense</name>
    <dbReference type="NCBI Taxonomy" id="266125"/>
    <lineage>
        <taxon>Bacteria</taxon>
        <taxon>Pseudomonadati</taxon>
        <taxon>Pseudomonadota</taxon>
        <taxon>Alphaproteobacteria</taxon>
        <taxon>Caulobacterales</taxon>
        <taxon>Caulobacteraceae</taxon>
        <taxon>Phenylobacterium</taxon>
    </lineage>
</organism>
<evidence type="ECO:0000256" key="8">
    <source>
        <dbReference type="RuleBase" id="RU000612"/>
    </source>
</evidence>
<evidence type="ECO:0000313" key="10">
    <source>
        <dbReference type="Proteomes" id="UP001549110"/>
    </source>
</evidence>
<dbReference type="Gene3D" id="3.40.50.10490">
    <property type="entry name" value="Glucose-6-phosphate isomerase like protein, domain 1"/>
    <property type="match status" value="2"/>
</dbReference>
<dbReference type="PROSITE" id="PS00174">
    <property type="entry name" value="P_GLUCOSE_ISOMERASE_2"/>
    <property type="match status" value="1"/>
</dbReference>
<dbReference type="RefSeq" id="WP_354297349.1">
    <property type="nucleotide sequence ID" value="NZ_JBEPLU010000001.1"/>
</dbReference>
<dbReference type="Proteomes" id="UP001549110">
    <property type="component" value="Unassembled WGS sequence"/>
</dbReference>
<dbReference type="HAMAP" id="MF_00473">
    <property type="entry name" value="G6P_isomerase"/>
    <property type="match status" value="1"/>
</dbReference>
<dbReference type="PROSITE" id="PS51463">
    <property type="entry name" value="P_GLUCOSE_ISOMERASE_3"/>
    <property type="match status" value="1"/>
</dbReference>
<name>A0ABV2EGV3_9CAUL</name>
<comment type="pathway">
    <text evidence="1 7 8">Carbohydrate degradation; glycolysis; D-glyceraldehyde 3-phosphate and glycerone phosphate from D-glucose: step 2/4.</text>
</comment>
<accession>A0ABV2EGV3</accession>
<dbReference type="CDD" id="cd05016">
    <property type="entry name" value="SIS_PGI_2"/>
    <property type="match status" value="1"/>
</dbReference>
<dbReference type="InterPro" id="IPR035482">
    <property type="entry name" value="SIS_PGI_2"/>
</dbReference>
<evidence type="ECO:0000256" key="3">
    <source>
        <dbReference type="ARBA" id="ARBA00022432"/>
    </source>
</evidence>
<evidence type="ECO:0000256" key="7">
    <source>
        <dbReference type="HAMAP-Rule" id="MF_00473"/>
    </source>
</evidence>
<dbReference type="InterPro" id="IPR023096">
    <property type="entry name" value="G6P_Isomerase_C"/>
</dbReference>
<evidence type="ECO:0000256" key="1">
    <source>
        <dbReference type="ARBA" id="ARBA00004926"/>
    </source>
</evidence>
<dbReference type="PANTHER" id="PTHR11469:SF1">
    <property type="entry name" value="GLUCOSE-6-PHOSPHATE ISOMERASE"/>
    <property type="match status" value="1"/>
</dbReference>
<evidence type="ECO:0000256" key="5">
    <source>
        <dbReference type="ARBA" id="ARBA00023235"/>
    </source>
</evidence>
<comment type="subcellular location">
    <subcellularLocation>
        <location evidence="7">Cytoplasm</location>
    </subcellularLocation>
</comment>
<dbReference type="InterPro" id="IPR001672">
    <property type="entry name" value="G6P_Isomerase"/>
</dbReference>
<feature type="active site" evidence="7">
    <location>
        <position position="507"/>
    </location>
</feature>
<dbReference type="SUPFAM" id="SSF53697">
    <property type="entry name" value="SIS domain"/>
    <property type="match status" value="1"/>
</dbReference>
<reference evidence="9 10" key="1">
    <citation type="submission" date="2024-06" db="EMBL/GenBank/DDBJ databases">
        <title>Genomic Encyclopedia of Type Strains, Phase IV (KMG-IV): sequencing the most valuable type-strain genomes for metagenomic binning, comparative biology and taxonomic classification.</title>
        <authorList>
            <person name="Goeker M."/>
        </authorList>
    </citation>
    <scope>NUCLEOTIDE SEQUENCE [LARGE SCALE GENOMIC DNA]</scope>
    <source>
        <strain evidence="9 10">DSM 17809</strain>
    </source>
</reference>
<keyword evidence="5 7" id="KW-0413">Isomerase</keyword>
<dbReference type="CDD" id="cd05015">
    <property type="entry name" value="SIS_PGI_1"/>
    <property type="match status" value="1"/>
</dbReference>
<comment type="pathway">
    <text evidence="7">Carbohydrate biosynthesis; gluconeogenesis.</text>
</comment>
<dbReference type="EC" id="5.3.1.9" evidence="7"/>
<protein>
    <recommendedName>
        <fullName evidence="7">Glucose-6-phosphate isomerase</fullName>
        <shortName evidence="7">GPI</shortName>
        <ecNumber evidence="7">5.3.1.9</ecNumber>
    </recommendedName>
    <alternativeName>
        <fullName evidence="7">Phosphoglucose isomerase</fullName>
        <shortName evidence="7">PGI</shortName>
    </alternativeName>
    <alternativeName>
        <fullName evidence="7">Phosphohexose isomerase</fullName>
        <shortName evidence="7">PHI</shortName>
    </alternativeName>
</protein>
<feature type="active site" description="Proton donor" evidence="7">
    <location>
        <position position="348"/>
    </location>
</feature>
<keyword evidence="3 7" id="KW-0312">Gluconeogenesis</keyword>
<comment type="caution">
    <text evidence="9">The sequence shown here is derived from an EMBL/GenBank/DDBJ whole genome shotgun (WGS) entry which is preliminary data.</text>
</comment>
<dbReference type="EMBL" id="JBEPLU010000001">
    <property type="protein sequence ID" value="MET3526264.1"/>
    <property type="molecule type" value="Genomic_DNA"/>
</dbReference>
<keyword evidence="7" id="KW-0963">Cytoplasm</keyword>
<dbReference type="PROSITE" id="PS00765">
    <property type="entry name" value="P_GLUCOSE_ISOMERASE_1"/>
    <property type="match status" value="1"/>
</dbReference>
<dbReference type="InterPro" id="IPR046348">
    <property type="entry name" value="SIS_dom_sf"/>
</dbReference>
<evidence type="ECO:0000313" key="9">
    <source>
        <dbReference type="EMBL" id="MET3526264.1"/>
    </source>
</evidence>
<dbReference type="PRINTS" id="PR00662">
    <property type="entry name" value="G6PISOMERASE"/>
</dbReference>
<dbReference type="InterPro" id="IPR035476">
    <property type="entry name" value="SIS_PGI_1"/>
</dbReference>
<comment type="function">
    <text evidence="7">Catalyzes the reversible isomerization of glucose-6-phosphate to fructose-6-phosphate.</text>
</comment>
<dbReference type="GO" id="GO:0004347">
    <property type="term" value="F:glucose-6-phosphate isomerase activity"/>
    <property type="evidence" value="ECO:0007669"/>
    <property type="project" value="UniProtKB-EC"/>
</dbReference>
<comment type="similarity">
    <text evidence="2 7 8">Belongs to the GPI family.</text>
</comment>
<keyword evidence="4 7" id="KW-0324">Glycolysis</keyword>
<evidence type="ECO:0000256" key="4">
    <source>
        <dbReference type="ARBA" id="ARBA00023152"/>
    </source>
</evidence>
<dbReference type="Gene3D" id="1.10.1390.10">
    <property type="match status" value="1"/>
</dbReference>
<dbReference type="NCBIfam" id="NF001211">
    <property type="entry name" value="PRK00179.1"/>
    <property type="match status" value="1"/>
</dbReference>
<keyword evidence="10" id="KW-1185">Reference proteome</keyword>
<evidence type="ECO:0000256" key="2">
    <source>
        <dbReference type="ARBA" id="ARBA00006604"/>
    </source>
</evidence>
<proteinExistence type="inferred from homology"/>
<gene>
    <name evidence="7" type="primary">pgi</name>
    <name evidence="9" type="ORF">ABID41_001359</name>
</gene>
<comment type="catalytic activity">
    <reaction evidence="6 7 8">
        <text>alpha-D-glucose 6-phosphate = beta-D-fructose 6-phosphate</text>
        <dbReference type="Rhea" id="RHEA:11816"/>
        <dbReference type="ChEBI" id="CHEBI:57634"/>
        <dbReference type="ChEBI" id="CHEBI:58225"/>
        <dbReference type="EC" id="5.3.1.9"/>
    </reaction>
</comment>
<feature type="active site" evidence="7">
    <location>
        <position position="379"/>
    </location>
</feature>
<dbReference type="PANTHER" id="PTHR11469">
    <property type="entry name" value="GLUCOSE-6-PHOSPHATE ISOMERASE"/>
    <property type="match status" value="1"/>
</dbReference>
<sequence length="539" mass="57579">MTDLATAWTKLETAAQDARDRCIEGLFAAEPARLDELVVEAPELLVDLSKQPWSLADLTLALDLARAGGVEAARERQLAGEAVNPAEDRAALHAALRAPFGSDYRAKGEPVSAEVDATRRAIAELAQAVRSGVRRGATGLSFSAIVHIGIGGSDFGPRLVWEALRPLSPQIELRFAANVDPADIAFTLDGLDPARTLVVVVSKTFTTQETIANAEVARGWLRAALGPAGDSHLLAVSAAPEVAKAFGVPADQIFGFRDWVGGRYSVWSAVGLSCALALGADVFEEFLAGAHDMDRHFRDTPLERNAPVLLALAHIFNRNGLGRPMRAVVPYAQRLHLLPNFLQQQEMESNGKRADIHGRPVARSTAAAVFGDAGTNVQHAFFQLMHQGTDIIPLDIIAVAEASEGDPANQAKLLANAIAQAEALMVGKPEAVVREELKTQGMAPADIDVLAPQKTFPGNRPSSFILMHRLTPAALGALIALYEHKTFVEGVLWGINSFDQWGVELGKTLASRILDELEGGQPGAHDPSTAALVALLKRR</sequence>
<dbReference type="InterPro" id="IPR018189">
    <property type="entry name" value="Phosphoglucose_isomerase_CS"/>
</dbReference>